<organism evidence="5 6">
    <name type="scientific">Trichosporon asahii var. asahii (strain ATCC 90039 / CBS 2479 / JCM 2466 / KCTC 7840 / NBRC 103889/ NCYC 2677 / UAMH 7654)</name>
    <name type="common">Yeast</name>
    <dbReference type="NCBI Taxonomy" id="1186058"/>
    <lineage>
        <taxon>Eukaryota</taxon>
        <taxon>Fungi</taxon>
        <taxon>Dikarya</taxon>
        <taxon>Basidiomycota</taxon>
        <taxon>Agaricomycotina</taxon>
        <taxon>Tremellomycetes</taxon>
        <taxon>Trichosporonales</taxon>
        <taxon>Trichosporonaceae</taxon>
        <taxon>Trichosporon</taxon>
    </lineage>
</organism>
<dbReference type="GeneID" id="25984192"/>
<feature type="domain" description="Galactose oxidase-like Early set" evidence="4">
    <location>
        <begin position="483"/>
        <end position="591"/>
    </location>
</feature>
<dbReference type="KEGG" id="tasa:A1Q1_00678"/>
<dbReference type="VEuPathDB" id="FungiDB:A1Q1_00678"/>
<dbReference type="InterPro" id="IPR037293">
    <property type="entry name" value="Gal_Oxidase_central_sf"/>
</dbReference>
<dbReference type="RefSeq" id="XP_014183892.1">
    <property type="nucleotide sequence ID" value="XM_014328417.1"/>
</dbReference>
<dbReference type="HOGENOM" id="CLU_009630_3_0_1"/>
<dbReference type="InterPro" id="IPR013783">
    <property type="entry name" value="Ig-like_fold"/>
</dbReference>
<accession>J5TUI9</accession>
<dbReference type="Pfam" id="PF09118">
    <property type="entry name" value="GO-like_E_set"/>
    <property type="match status" value="1"/>
</dbReference>
<keyword evidence="1 2" id="KW-0732">Signal</keyword>
<name>J5TUI9_TRIAS</name>
<dbReference type="CDD" id="cd02851">
    <property type="entry name" value="E_set_GO_C"/>
    <property type="match status" value="1"/>
</dbReference>
<evidence type="ECO:0000259" key="3">
    <source>
        <dbReference type="Pfam" id="PF07250"/>
    </source>
</evidence>
<evidence type="ECO:0000256" key="2">
    <source>
        <dbReference type="SAM" id="SignalP"/>
    </source>
</evidence>
<comment type="caution">
    <text evidence="5">The sequence shown here is derived from an EMBL/GenBank/DDBJ whole genome shotgun (WGS) entry which is preliminary data.</text>
</comment>
<gene>
    <name evidence="5" type="ORF">A1Q1_00678</name>
</gene>
<dbReference type="Proteomes" id="UP000002748">
    <property type="component" value="Unassembled WGS sequence"/>
</dbReference>
<proteinExistence type="predicted"/>
<dbReference type="InterPro" id="IPR015202">
    <property type="entry name" value="GO-like_E_set"/>
</dbReference>
<evidence type="ECO:0000313" key="6">
    <source>
        <dbReference type="Proteomes" id="UP000002748"/>
    </source>
</evidence>
<evidence type="ECO:0000313" key="5">
    <source>
        <dbReference type="EMBL" id="EJT52931.1"/>
    </source>
</evidence>
<dbReference type="SUPFAM" id="SSF50965">
    <property type="entry name" value="Galactose oxidase, central domain"/>
    <property type="match status" value="1"/>
</dbReference>
<dbReference type="SUPFAM" id="SSF81296">
    <property type="entry name" value="E set domains"/>
    <property type="match status" value="1"/>
</dbReference>
<reference evidence="5 6" key="1">
    <citation type="journal article" date="2012" name="Eukaryot. Cell">
        <title>Draft genome sequence of CBS 2479, the standard type strain of Trichosporon asahii.</title>
        <authorList>
            <person name="Yang R.Y."/>
            <person name="Li H.T."/>
            <person name="Zhu H."/>
            <person name="Zhou G.P."/>
            <person name="Wang M."/>
            <person name="Wang L."/>
        </authorList>
    </citation>
    <scope>NUCLEOTIDE SEQUENCE [LARGE SCALE GENOMIC DNA]</scope>
    <source>
        <strain evidence="6">ATCC 90039 / CBS 2479 / JCM 2466 / KCTC 7840 / NCYC 2677 / UAMH 7654</strain>
    </source>
</reference>
<dbReference type="InterPro" id="IPR011043">
    <property type="entry name" value="Gal_Oxase/kelch_b-propeller"/>
</dbReference>
<dbReference type="AlphaFoldDB" id="J5TUI9"/>
<dbReference type="Gene3D" id="2.60.40.10">
    <property type="entry name" value="Immunoglobulins"/>
    <property type="match status" value="1"/>
</dbReference>
<dbReference type="InterPro" id="IPR009880">
    <property type="entry name" value="Glyoxal_oxidase_N"/>
</dbReference>
<dbReference type="Pfam" id="PF07250">
    <property type="entry name" value="Glyoxal_oxid_N"/>
    <property type="match status" value="1"/>
</dbReference>
<protein>
    <submittedName>
        <fullName evidence="5">Glyoxal oxidase</fullName>
    </submittedName>
</protein>
<dbReference type="PANTHER" id="PTHR32208:SF96">
    <property type="entry name" value="GLYOXAL OXIDASE"/>
    <property type="match status" value="1"/>
</dbReference>
<evidence type="ECO:0000259" key="4">
    <source>
        <dbReference type="Pfam" id="PF09118"/>
    </source>
</evidence>
<dbReference type="PANTHER" id="PTHR32208">
    <property type="entry name" value="SECRETED PROTEIN-RELATED"/>
    <property type="match status" value="1"/>
</dbReference>
<dbReference type="InterPro" id="IPR014756">
    <property type="entry name" value="Ig_E-set"/>
</dbReference>
<feature type="signal peptide" evidence="2">
    <location>
        <begin position="1"/>
        <end position="22"/>
    </location>
</feature>
<dbReference type="Gene3D" id="2.130.10.80">
    <property type="entry name" value="Galactose oxidase/kelch, beta-propeller"/>
    <property type="match status" value="1"/>
</dbReference>
<feature type="domain" description="Glyoxal oxidase N-terminal" evidence="3">
    <location>
        <begin position="136"/>
        <end position="478"/>
    </location>
</feature>
<dbReference type="OrthoDB" id="2019572at2759"/>
<sequence>MKTPSSMVGSALLLALAGQVSAQQAAGSFKVVADTLASAMMLFLGPANKLYVLDKTERNPTMAPGKNHPAWASVIDLDTFESVPLDVRTNTFCAGGTVLGNGTWLNAGGNKAVREGGQDAGPLGSAARVDGDNVYGNVDGGKAVRVLDCDNAGECTWYDNARNYMKFERWYPTLETLEDGSAMIMAGCIDGGYVNDRNQDNPTIEYFPKHTPQNANWFCVDQELIELRILDRTLPLNLYPLIWLLPSGSVFIQVGLEAEIFDYKRGIEMPIGNIHGGVRVYPASAGTVTFPQTPANNWTLTILFCGGTDKDGSAQTWTAQNPEPIVNWATSQSCVKISPDVDVNWVDDDNLPGGRSMGQFVNLPDGRFLFLNGAGRGTAGYGNGSDWTVGQAYADDPQQTAYYFDPRAPAGARFQEAGASPIPRMYHSTATLLPDGSVAVAGSNPNADYVDPNNFPNDPHPTYKYGTEMRMEIFYPDYMDKARPEPKNLPEQITYGGPYFNVSLSKADLGGKTLNINATRAVIIRTGFSTHAMNMGQRHVELATSFTTSPDGDATLHVAQMPPNPAILAPGPALLFIVVDGVPSKGSYVMIGDGIIGNHQIQPESVLPPSSISYDQWHMGA</sequence>
<evidence type="ECO:0000256" key="1">
    <source>
        <dbReference type="ARBA" id="ARBA00022729"/>
    </source>
</evidence>
<dbReference type="EMBL" id="ALBS01000012">
    <property type="protein sequence ID" value="EJT52931.1"/>
    <property type="molecule type" value="Genomic_DNA"/>
</dbReference>
<feature type="chain" id="PRO_5003785014" evidence="2">
    <location>
        <begin position="23"/>
        <end position="621"/>
    </location>
</feature>